<keyword evidence="2" id="KW-1185">Reference proteome</keyword>
<evidence type="ECO:0000313" key="2">
    <source>
        <dbReference type="Proteomes" id="UP001180020"/>
    </source>
</evidence>
<dbReference type="AlphaFoldDB" id="A0AAV9FLR4"/>
<reference evidence="1" key="1">
    <citation type="journal article" date="2023" name="Nat. Commun.">
        <title>Diploid and tetraploid genomes of Acorus and the evolution of monocots.</title>
        <authorList>
            <person name="Ma L."/>
            <person name="Liu K.W."/>
            <person name="Li Z."/>
            <person name="Hsiao Y.Y."/>
            <person name="Qi Y."/>
            <person name="Fu T."/>
            <person name="Tang G.D."/>
            <person name="Zhang D."/>
            <person name="Sun W.H."/>
            <person name="Liu D.K."/>
            <person name="Li Y."/>
            <person name="Chen G.Z."/>
            <person name="Liu X.D."/>
            <person name="Liao X.Y."/>
            <person name="Jiang Y.T."/>
            <person name="Yu X."/>
            <person name="Hao Y."/>
            <person name="Huang J."/>
            <person name="Zhao X.W."/>
            <person name="Ke S."/>
            <person name="Chen Y.Y."/>
            <person name="Wu W.L."/>
            <person name="Hsu J.L."/>
            <person name="Lin Y.F."/>
            <person name="Huang M.D."/>
            <person name="Li C.Y."/>
            <person name="Huang L."/>
            <person name="Wang Z.W."/>
            <person name="Zhao X."/>
            <person name="Zhong W.Y."/>
            <person name="Peng D.H."/>
            <person name="Ahmad S."/>
            <person name="Lan S."/>
            <person name="Zhang J.S."/>
            <person name="Tsai W.C."/>
            <person name="Van de Peer Y."/>
            <person name="Liu Z.J."/>
        </authorList>
    </citation>
    <scope>NUCLEOTIDE SEQUENCE</scope>
    <source>
        <strain evidence="1">CP</strain>
    </source>
</reference>
<sequence>MLFPCFQLPLDSPFARLSIPSLLSLPNHSSLHFHLPFLKLHYFHSLVADNA</sequence>
<proteinExistence type="predicted"/>
<accession>A0AAV9FLR4</accession>
<organism evidence="1 2">
    <name type="scientific">Acorus calamus</name>
    <name type="common">Sweet flag</name>
    <dbReference type="NCBI Taxonomy" id="4465"/>
    <lineage>
        <taxon>Eukaryota</taxon>
        <taxon>Viridiplantae</taxon>
        <taxon>Streptophyta</taxon>
        <taxon>Embryophyta</taxon>
        <taxon>Tracheophyta</taxon>
        <taxon>Spermatophyta</taxon>
        <taxon>Magnoliopsida</taxon>
        <taxon>Liliopsida</taxon>
        <taxon>Acoraceae</taxon>
        <taxon>Acorus</taxon>
    </lineage>
</organism>
<evidence type="ECO:0000313" key="1">
    <source>
        <dbReference type="EMBL" id="KAK1325403.1"/>
    </source>
</evidence>
<gene>
    <name evidence="1" type="ORF">QJS10_CPA01g01163</name>
</gene>
<dbReference type="EMBL" id="JAUJYO010000001">
    <property type="protein sequence ID" value="KAK1325403.1"/>
    <property type="molecule type" value="Genomic_DNA"/>
</dbReference>
<dbReference type="Proteomes" id="UP001180020">
    <property type="component" value="Unassembled WGS sequence"/>
</dbReference>
<comment type="caution">
    <text evidence="1">The sequence shown here is derived from an EMBL/GenBank/DDBJ whole genome shotgun (WGS) entry which is preliminary data.</text>
</comment>
<protein>
    <submittedName>
        <fullName evidence="1">Uncharacterized protein</fullName>
    </submittedName>
</protein>
<name>A0AAV9FLR4_ACOCL</name>
<reference evidence="1" key="2">
    <citation type="submission" date="2023-06" db="EMBL/GenBank/DDBJ databases">
        <authorList>
            <person name="Ma L."/>
            <person name="Liu K.-W."/>
            <person name="Li Z."/>
            <person name="Hsiao Y.-Y."/>
            <person name="Qi Y."/>
            <person name="Fu T."/>
            <person name="Tang G."/>
            <person name="Zhang D."/>
            <person name="Sun W.-H."/>
            <person name="Liu D.-K."/>
            <person name="Li Y."/>
            <person name="Chen G.-Z."/>
            <person name="Liu X.-D."/>
            <person name="Liao X.-Y."/>
            <person name="Jiang Y.-T."/>
            <person name="Yu X."/>
            <person name="Hao Y."/>
            <person name="Huang J."/>
            <person name="Zhao X.-W."/>
            <person name="Ke S."/>
            <person name="Chen Y.-Y."/>
            <person name="Wu W.-L."/>
            <person name="Hsu J.-L."/>
            <person name="Lin Y.-F."/>
            <person name="Huang M.-D."/>
            <person name="Li C.-Y."/>
            <person name="Huang L."/>
            <person name="Wang Z.-W."/>
            <person name="Zhao X."/>
            <person name="Zhong W.-Y."/>
            <person name="Peng D.-H."/>
            <person name="Ahmad S."/>
            <person name="Lan S."/>
            <person name="Zhang J.-S."/>
            <person name="Tsai W.-C."/>
            <person name="Van De Peer Y."/>
            <person name="Liu Z.-J."/>
        </authorList>
    </citation>
    <scope>NUCLEOTIDE SEQUENCE</scope>
    <source>
        <strain evidence="1">CP</strain>
        <tissue evidence="1">Leaves</tissue>
    </source>
</reference>